<comment type="subcellular location">
    <subcellularLocation>
        <location evidence="1">Membrane</location>
        <topology evidence="1">Multi-pass membrane protein</topology>
    </subcellularLocation>
</comment>
<dbReference type="RefSeq" id="WP_344979079.1">
    <property type="nucleotide sequence ID" value="NZ_BAABFN010000005.1"/>
</dbReference>
<feature type="transmembrane region" description="Helical" evidence="11">
    <location>
        <begin position="47"/>
        <end position="68"/>
    </location>
</feature>
<feature type="transmembrane region" description="Helical" evidence="11">
    <location>
        <begin position="395"/>
        <end position="417"/>
    </location>
</feature>
<evidence type="ECO:0000256" key="8">
    <source>
        <dbReference type="ARBA" id="ARBA00023214"/>
    </source>
</evidence>
<evidence type="ECO:0000256" key="11">
    <source>
        <dbReference type="SAM" id="Phobius"/>
    </source>
</evidence>
<feature type="domain" description="CBS" evidence="12">
    <location>
        <begin position="543"/>
        <end position="602"/>
    </location>
</feature>
<feature type="transmembrane region" description="Helical" evidence="11">
    <location>
        <begin position="223"/>
        <end position="240"/>
    </location>
</feature>
<dbReference type="PROSITE" id="PS51371">
    <property type="entry name" value="CBS"/>
    <property type="match status" value="1"/>
</dbReference>
<dbReference type="Gene3D" id="1.10.3080.10">
    <property type="entry name" value="Clc chloride channel"/>
    <property type="match status" value="1"/>
</dbReference>
<accession>A0ABP8FVQ9</accession>
<dbReference type="Gene3D" id="3.10.580.10">
    <property type="entry name" value="CBS-domain"/>
    <property type="match status" value="1"/>
</dbReference>
<dbReference type="SUPFAM" id="SSF81340">
    <property type="entry name" value="Clc chloride channel"/>
    <property type="match status" value="1"/>
</dbReference>
<keyword evidence="6 11" id="KW-0472">Membrane</keyword>
<reference evidence="14" key="1">
    <citation type="journal article" date="2019" name="Int. J. Syst. Evol. Microbiol.">
        <title>The Global Catalogue of Microorganisms (GCM) 10K type strain sequencing project: providing services to taxonomists for standard genome sequencing and annotation.</title>
        <authorList>
            <consortium name="The Broad Institute Genomics Platform"/>
            <consortium name="The Broad Institute Genome Sequencing Center for Infectious Disease"/>
            <person name="Wu L."/>
            <person name="Ma J."/>
        </authorList>
    </citation>
    <scope>NUCLEOTIDE SEQUENCE [LARGE SCALE GENOMIC DNA]</scope>
    <source>
        <strain evidence="14">JCM 17664</strain>
    </source>
</reference>
<dbReference type="Pfam" id="PF00654">
    <property type="entry name" value="Voltage_CLC"/>
    <property type="match status" value="1"/>
</dbReference>
<evidence type="ECO:0000256" key="1">
    <source>
        <dbReference type="ARBA" id="ARBA00004141"/>
    </source>
</evidence>
<keyword evidence="4 11" id="KW-1133">Transmembrane helix</keyword>
<evidence type="ECO:0000256" key="9">
    <source>
        <dbReference type="ARBA" id="ARBA00023303"/>
    </source>
</evidence>
<feature type="transmembrane region" description="Helical" evidence="11">
    <location>
        <begin position="326"/>
        <end position="350"/>
    </location>
</feature>
<feature type="transmembrane region" description="Helical" evidence="11">
    <location>
        <begin position="423"/>
        <end position="444"/>
    </location>
</feature>
<keyword evidence="5" id="KW-0406">Ion transport</keyword>
<keyword evidence="9" id="KW-0407">Ion channel</keyword>
<dbReference type="Proteomes" id="UP001501207">
    <property type="component" value="Unassembled WGS sequence"/>
</dbReference>
<comment type="caution">
    <text evidence="13">The sequence shown here is derived from an EMBL/GenBank/DDBJ whole genome shotgun (WGS) entry which is preliminary data.</text>
</comment>
<dbReference type="CDD" id="cd02205">
    <property type="entry name" value="CBS_pair_SF"/>
    <property type="match status" value="1"/>
</dbReference>
<feature type="transmembrane region" description="Helical" evidence="11">
    <location>
        <begin position="296"/>
        <end position="314"/>
    </location>
</feature>
<dbReference type="InterPro" id="IPR046342">
    <property type="entry name" value="CBS_dom_sf"/>
</dbReference>
<dbReference type="Pfam" id="PF00571">
    <property type="entry name" value="CBS"/>
    <property type="match status" value="1"/>
</dbReference>
<dbReference type="InterPro" id="IPR014743">
    <property type="entry name" value="Cl-channel_core"/>
</dbReference>
<feature type="transmembrane region" description="Helical" evidence="11">
    <location>
        <begin position="88"/>
        <end position="108"/>
    </location>
</feature>
<protein>
    <submittedName>
        <fullName evidence="13">Chloride channel protein</fullName>
    </submittedName>
</protein>
<evidence type="ECO:0000259" key="12">
    <source>
        <dbReference type="PROSITE" id="PS51371"/>
    </source>
</evidence>
<keyword evidence="7" id="KW-0869">Chloride channel</keyword>
<evidence type="ECO:0000256" key="4">
    <source>
        <dbReference type="ARBA" id="ARBA00022989"/>
    </source>
</evidence>
<evidence type="ECO:0000256" key="3">
    <source>
        <dbReference type="ARBA" id="ARBA00022692"/>
    </source>
</evidence>
<dbReference type="EMBL" id="BAABFN010000005">
    <property type="protein sequence ID" value="GAA4311996.1"/>
    <property type="molecule type" value="Genomic_DNA"/>
</dbReference>
<keyword evidence="2" id="KW-0813">Transport</keyword>
<dbReference type="CDD" id="cd00400">
    <property type="entry name" value="Voltage_gated_ClC"/>
    <property type="match status" value="1"/>
</dbReference>
<proteinExistence type="predicted"/>
<dbReference type="PANTHER" id="PTHR43427">
    <property type="entry name" value="CHLORIDE CHANNEL PROTEIN CLC-E"/>
    <property type="match status" value="1"/>
</dbReference>
<dbReference type="InterPro" id="IPR000644">
    <property type="entry name" value="CBS_dom"/>
</dbReference>
<evidence type="ECO:0000256" key="5">
    <source>
        <dbReference type="ARBA" id="ARBA00023065"/>
    </source>
</evidence>
<dbReference type="PANTHER" id="PTHR43427:SF6">
    <property type="entry name" value="CHLORIDE CHANNEL PROTEIN CLC-E"/>
    <property type="match status" value="1"/>
</dbReference>
<keyword evidence="8" id="KW-0868">Chloride</keyword>
<evidence type="ECO:0000313" key="13">
    <source>
        <dbReference type="EMBL" id="GAA4311996.1"/>
    </source>
</evidence>
<evidence type="ECO:0000256" key="10">
    <source>
        <dbReference type="PROSITE-ProRule" id="PRU00703"/>
    </source>
</evidence>
<dbReference type="SUPFAM" id="SSF54631">
    <property type="entry name" value="CBS-domain pair"/>
    <property type="match status" value="1"/>
</dbReference>
<gene>
    <name evidence="13" type="ORF">GCM10023143_21410</name>
</gene>
<sequence length="629" mass="67307">MPENSVPGQGEDAIPVSLSLDTNFLDKDLQTKEPVVNKRIFYLSLQAIFNALIIGVIAKILVALINLITNISFYGEWTFASAAPSTVHLGVLVIVVPVLGAIIVGIMARYGHAGIRGHGIPEAMEQVLLNESRINPLITFLKPISSAISIGTGGPFGAEGPIIATGGALGSLTGQIMRITAAERKIMLAAGACAGMAAIFGSPVAAVLLAIELLLFEFSPRSIIPVALSCATGAGVHFVFFESAPVFQMPAIPSPDSMALLTYTIMGLLVGVAAAAISKSVYAIEDLFERLPIHWMWWPALGAVAVGVIGYFAPETMGVGYDNIRHLLTGSLSLKVLLALCILKYISWAISLGSGTSGGTLAPLFTIGGGMGALLGMLTLNIFPGSDINIATAALIGMAAMFAGASRALLTSIVFALETTGQTHGLLPLLCACTAAYFVSFFLMKRGSIMTEKIERRGVHAPDSYEPDILQKVRVKEVLHGDHNVLSGENSIKEAREWIKANASQEESTTLVLVDHDGHLLGVIKRADIFGKQYADDAPVESLIKGNVPYIYEDNELSIAVDIMDKYHTDVLPVVTHDARKQVTGILSHKNIFAAYRKRRDEDALYKQAISLKRQGIRVILRGRQLLKR</sequence>
<feature type="transmembrane region" description="Helical" evidence="11">
    <location>
        <begin position="260"/>
        <end position="284"/>
    </location>
</feature>
<evidence type="ECO:0000256" key="2">
    <source>
        <dbReference type="ARBA" id="ARBA00022448"/>
    </source>
</evidence>
<keyword evidence="14" id="KW-1185">Reference proteome</keyword>
<feature type="transmembrane region" description="Helical" evidence="11">
    <location>
        <begin position="362"/>
        <end position="383"/>
    </location>
</feature>
<feature type="transmembrane region" description="Helical" evidence="11">
    <location>
        <begin position="186"/>
        <end position="211"/>
    </location>
</feature>
<evidence type="ECO:0000313" key="14">
    <source>
        <dbReference type="Proteomes" id="UP001501207"/>
    </source>
</evidence>
<keyword evidence="10" id="KW-0129">CBS domain</keyword>
<organism evidence="13 14">
    <name type="scientific">Compostibacter hankyongensis</name>
    <dbReference type="NCBI Taxonomy" id="1007089"/>
    <lineage>
        <taxon>Bacteria</taxon>
        <taxon>Pseudomonadati</taxon>
        <taxon>Bacteroidota</taxon>
        <taxon>Chitinophagia</taxon>
        <taxon>Chitinophagales</taxon>
        <taxon>Chitinophagaceae</taxon>
        <taxon>Compostibacter</taxon>
    </lineage>
</organism>
<dbReference type="InterPro" id="IPR050368">
    <property type="entry name" value="ClC-type_chloride_channel"/>
</dbReference>
<name>A0ABP8FVQ9_9BACT</name>
<dbReference type="InterPro" id="IPR001807">
    <property type="entry name" value="ClC"/>
</dbReference>
<keyword evidence="3 11" id="KW-0812">Transmembrane</keyword>
<dbReference type="PRINTS" id="PR00762">
    <property type="entry name" value="CLCHANNEL"/>
</dbReference>
<evidence type="ECO:0000256" key="6">
    <source>
        <dbReference type="ARBA" id="ARBA00023136"/>
    </source>
</evidence>
<evidence type="ECO:0000256" key="7">
    <source>
        <dbReference type="ARBA" id="ARBA00023173"/>
    </source>
</evidence>